<keyword evidence="10" id="KW-1185">Reference proteome</keyword>
<dbReference type="Gene3D" id="3.10.50.40">
    <property type="match status" value="1"/>
</dbReference>
<dbReference type="InterPro" id="IPR046357">
    <property type="entry name" value="PPIase_dom_sf"/>
</dbReference>
<keyword evidence="4 5" id="KW-0413">Isomerase</keyword>
<proteinExistence type="inferred from homology"/>
<keyword evidence="7" id="KW-0472">Membrane</keyword>
<dbReference type="KEGG" id="mcos:GM418_25715"/>
<name>A0A6I6K5N2_9BACT</name>
<evidence type="ECO:0000256" key="7">
    <source>
        <dbReference type="SAM" id="Phobius"/>
    </source>
</evidence>
<feature type="transmembrane region" description="Helical" evidence="7">
    <location>
        <begin position="41"/>
        <end position="59"/>
    </location>
</feature>
<keyword evidence="7" id="KW-1133">Transmembrane helix</keyword>
<comment type="similarity">
    <text evidence="2 6">Belongs to the FKBP-type PPIase family.</text>
</comment>
<dbReference type="PANTHER" id="PTHR43811">
    <property type="entry name" value="FKBP-TYPE PEPTIDYL-PROLYL CIS-TRANS ISOMERASE FKPA"/>
    <property type="match status" value="1"/>
</dbReference>
<accession>A0A6I6K5N2</accession>
<dbReference type="SUPFAM" id="SSF54534">
    <property type="entry name" value="FKBP-like"/>
    <property type="match status" value="1"/>
</dbReference>
<evidence type="ECO:0000256" key="5">
    <source>
        <dbReference type="PROSITE-ProRule" id="PRU00277"/>
    </source>
</evidence>
<feature type="domain" description="PPIase FKBP-type" evidence="8">
    <location>
        <begin position="114"/>
        <end position="203"/>
    </location>
</feature>
<dbReference type="Proteomes" id="UP000428260">
    <property type="component" value="Chromosome"/>
</dbReference>
<protein>
    <recommendedName>
        <fullName evidence="6">Peptidyl-prolyl cis-trans isomerase</fullName>
        <ecNumber evidence="6">5.2.1.8</ecNumber>
    </recommendedName>
</protein>
<organism evidence="9 10">
    <name type="scientific">Maribellus comscasis</name>
    <dbReference type="NCBI Taxonomy" id="2681766"/>
    <lineage>
        <taxon>Bacteria</taxon>
        <taxon>Pseudomonadati</taxon>
        <taxon>Bacteroidota</taxon>
        <taxon>Bacteroidia</taxon>
        <taxon>Marinilabiliales</taxon>
        <taxon>Prolixibacteraceae</taxon>
        <taxon>Maribellus</taxon>
    </lineage>
</organism>
<comment type="catalytic activity">
    <reaction evidence="1 5 6">
        <text>[protein]-peptidylproline (omega=180) = [protein]-peptidylproline (omega=0)</text>
        <dbReference type="Rhea" id="RHEA:16237"/>
        <dbReference type="Rhea" id="RHEA-COMP:10747"/>
        <dbReference type="Rhea" id="RHEA-COMP:10748"/>
        <dbReference type="ChEBI" id="CHEBI:83833"/>
        <dbReference type="ChEBI" id="CHEBI:83834"/>
        <dbReference type="EC" id="5.2.1.8"/>
    </reaction>
</comment>
<dbReference type="EC" id="5.2.1.8" evidence="6"/>
<evidence type="ECO:0000256" key="2">
    <source>
        <dbReference type="ARBA" id="ARBA00006577"/>
    </source>
</evidence>
<evidence type="ECO:0000256" key="1">
    <source>
        <dbReference type="ARBA" id="ARBA00000971"/>
    </source>
</evidence>
<dbReference type="PANTHER" id="PTHR43811:SF19">
    <property type="entry name" value="39 KDA FK506-BINDING NUCLEAR PROTEIN"/>
    <property type="match status" value="1"/>
</dbReference>
<evidence type="ECO:0000259" key="8">
    <source>
        <dbReference type="PROSITE" id="PS50059"/>
    </source>
</evidence>
<dbReference type="PROSITE" id="PS50059">
    <property type="entry name" value="FKBP_PPIASE"/>
    <property type="match status" value="1"/>
</dbReference>
<dbReference type="Pfam" id="PF00254">
    <property type="entry name" value="FKBP_C"/>
    <property type="match status" value="1"/>
</dbReference>
<sequence length="205" mass="22928">MQLVVRARKILIKQSSCSSNFYQSININYLKQKFKKKKMKIKKLINVGIGVLLSVIYTSCIGVDENEQSYADEMSKLNQYITGLESEGYDVDTTALGVYYITLEEGDGEFPVFGDTLTVTYSGYLIDGTWFDTSEYSETDTTWTFELGDEGIISGWNDGMKVIDKGGKAQLMVPSNLAYGETGYSSIPPNNSLIFVVKMVDIKQQ</sequence>
<gene>
    <name evidence="9" type="ORF">GM418_25715</name>
</gene>
<dbReference type="AlphaFoldDB" id="A0A6I6K5N2"/>
<keyword evidence="7" id="KW-0812">Transmembrane</keyword>
<reference evidence="9 10" key="1">
    <citation type="submission" date="2019-11" db="EMBL/GenBank/DDBJ databases">
        <authorList>
            <person name="Zheng R.K."/>
            <person name="Sun C.M."/>
        </authorList>
    </citation>
    <scope>NUCLEOTIDE SEQUENCE [LARGE SCALE GENOMIC DNA]</scope>
    <source>
        <strain evidence="9 10">WC007</strain>
    </source>
</reference>
<dbReference type="InterPro" id="IPR001179">
    <property type="entry name" value="PPIase_FKBP_dom"/>
</dbReference>
<evidence type="ECO:0000256" key="3">
    <source>
        <dbReference type="ARBA" id="ARBA00023110"/>
    </source>
</evidence>
<keyword evidence="3 5" id="KW-0697">Rotamase</keyword>
<evidence type="ECO:0000256" key="4">
    <source>
        <dbReference type="ARBA" id="ARBA00023235"/>
    </source>
</evidence>
<evidence type="ECO:0000256" key="6">
    <source>
        <dbReference type="RuleBase" id="RU003915"/>
    </source>
</evidence>
<evidence type="ECO:0000313" key="9">
    <source>
        <dbReference type="EMBL" id="QGY46933.1"/>
    </source>
</evidence>
<evidence type="ECO:0000313" key="10">
    <source>
        <dbReference type="Proteomes" id="UP000428260"/>
    </source>
</evidence>
<dbReference type="EMBL" id="CP046401">
    <property type="protein sequence ID" value="QGY46933.1"/>
    <property type="molecule type" value="Genomic_DNA"/>
</dbReference>
<dbReference type="GO" id="GO:0003755">
    <property type="term" value="F:peptidyl-prolyl cis-trans isomerase activity"/>
    <property type="evidence" value="ECO:0007669"/>
    <property type="project" value="UniProtKB-UniRule"/>
</dbReference>